<evidence type="ECO:0000313" key="3">
    <source>
        <dbReference type="Proteomes" id="UP000560658"/>
    </source>
</evidence>
<dbReference type="Pfam" id="PF11589">
    <property type="entry name" value="DUF3244"/>
    <property type="match status" value="1"/>
</dbReference>
<gene>
    <name evidence="2" type="ORF">GGR06_000757</name>
</gene>
<evidence type="ECO:0000313" key="2">
    <source>
        <dbReference type="EMBL" id="MBB4042992.1"/>
    </source>
</evidence>
<dbReference type="Gene3D" id="2.60.40.3080">
    <property type="match status" value="1"/>
</dbReference>
<dbReference type="AlphaFoldDB" id="A0A840D3F6"/>
<accession>A0A840D3F6</accession>
<comment type="caution">
    <text evidence="2">The sequence shown here is derived from an EMBL/GenBank/DDBJ whole genome shotgun (WGS) entry which is preliminary data.</text>
</comment>
<feature type="signal peptide" evidence="1">
    <location>
        <begin position="1"/>
        <end position="22"/>
    </location>
</feature>
<keyword evidence="1" id="KW-0732">Signal</keyword>
<keyword evidence="3" id="KW-1185">Reference proteome</keyword>
<dbReference type="EMBL" id="JACIER010000002">
    <property type="protein sequence ID" value="MBB4042992.1"/>
    <property type="molecule type" value="Genomic_DNA"/>
</dbReference>
<protein>
    <recommendedName>
        <fullName evidence="4">DUF3244 domain-containing protein</fullName>
    </recommendedName>
</protein>
<reference evidence="2" key="1">
    <citation type="submission" date="2020-08" db="EMBL/GenBank/DDBJ databases">
        <title>Genomic Encyclopedia of Type Strains, Phase IV (KMG-IV): sequencing the most valuable type-strain genomes for metagenomic binning, comparative biology and taxonomic classification.</title>
        <authorList>
            <person name="Goeker M."/>
        </authorList>
    </citation>
    <scope>NUCLEOTIDE SEQUENCE [LARGE SCALE GENOMIC DNA]</scope>
    <source>
        <strain evidence="2">DSM 105720</strain>
    </source>
</reference>
<evidence type="ECO:0008006" key="4">
    <source>
        <dbReference type="Google" id="ProtNLM"/>
    </source>
</evidence>
<organism evidence="2 3">
    <name type="scientific">Bacteroides reticulotermitis</name>
    <dbReference type="NCBI Taxonomy" id="1133319"/>
    <lineage>
        <taxon>Bacteria</taxon>
        <taxon>Pseudomonadati</taxon>
        <taxon>Bacteroidota</taxon>
        <taxon>Bacteroidia</taxon>
        <taxon>Bacteroidales</taxon>
        <taxon>Bacteroidaceae</taxon>
        <taxon>Bacteroides</taxon>
    </lineage>
</organism>
<sequence length="130" mass="14129">MKSRLILLVLVAIMCCTSNVNAFSSVEETSANTTTNVPMKGEFSQRGSRRATEPDIPVVVYINNDKIYIEFTRAVDAFNLSIDGDLEVTGGVAQLGQVFVFSLEGYEAGEHLLEVLNPLGGSVYGEFTTE</sequence>
<dbReference type="Proteomes" id="UP000560658">
    <property type="component" value="Unassembled WGS sequence"/>
</dbReference>
<proteinExistence type="predicted"/>
<feature type="chain" id="PRO_5032808090" description="DUF3244 domain-containing protein" evidence="1">
    <location>
        <begin position="23"/>
        <end position="130"/>
    </location>
</feature>
<name>A0A840D3F6_9BACE</name>
<dbReference type="RefSeq" id="WP_044161028.1">
    <property type="nucleotide sequence ID" value="NZ_JACIER010000002.1"/>
</dbReference>
<evidence type="ECO:0000256" key="1">
    <source>
        <dbReference type="SAM" id="SignalP"/>
    </source>
</evidence>
<dbReference type="InterPro" id="IPR021638">
    <property type="entry name" value="DUF3244"/>
</dbReference>